<evidence type="ECO:0000313" key="1">
    <source>
        <dbReference type="Proteomes" id="UP000035681"/>
    </source>
</evidence>
<reference evidence="2" key="1">
    <citation type="submission" date="2015-08" db="UniProtKB">
        <authorList>
            <consortium name="WormBaseParasite"/>
        </authorList>
    </citation>
    <scope>IDENTIFICATION</scope>
</reference>
<dbReference type="AlphaFoldDB" id="A0A0K0EC17"/>
<dbReference type="WBParaSite" id="TCONS_00013426.p1">
    <property type="protein sequence ID" value="TCONS_00013426.p1"/>
    <property type="gene ID" value="XLOC_009322"/>
</dbReference>
<keyword evidence="1" id="KW-1185">Reference proteome</keyword>
<sequence length="117" mass="13895">MVFVFKVTAENVKKRFINVYKKIFKKENKTYSFYIKSYTNVLSEHVFAQSKELLKSVPSKTITMKSAEIFAAHNKTNCLFERMTNDEFNEFFKNHSKVTKLLKNDLKISRKILLKEK</sequence>
<name>A0A0K0EC17_STRER</name>
<dbReference type="Proteomes" id="UP000035681">
    <property type="component" value="Unplaced"/>
</dbReference>
<accession>A0A0K0EC17</accession>
<evidence type="ECO:0000313" key="3">
    <source>
        <dbReference type="WBParaSite" id="TCONS_00013426.p1"/>
    </source>
</evidence>
<evidence type="ECO:0000313" key="2">
    <source>
        <dbReference type="WBParaSite" id="SSTP_0000703100.1"/>
    </source>
</evidence>
<dbReference type="WBParaSite" id="SSTP_0000703100.1">
    <property type="protein sequence ID" value="SSTP_0000703100.1"/>
    <property type="gene ID" value="SSTP_0000703100"/>
</dbReference>
<protein>
    <submittedName>
        <fullName evidence="2 3">Uncharacterized protein</fullName>
    </submittedName>
</protein>
<proteinExistence type="predicted"/>
<organism evidence="2">
    <name type="scientific">Strongyloides stercoralis</name>
    <name type="common">Threadworm</name>
    <dbReference type="NCBI Taxonomy" id="6248"/>
    <lineage>
        <taxon>Eukaryota</taxon>
        <taxon>Metazoa</taxon>
        <taxon>Ecdysozoa</taxon>
        <taxon>Nematoda</taxon>
        <taxon>Chromadorea</taxon>
        <taxon>Rhabditida</taxon>
        <taxon>Tylenchina</taxon>
        <taxon>Panagrolaimomorpha</taxon>
        <taxon>Strongyloidoidea</taxon>
        <taxon>Strongyloididae</taxon>
        <taxon>Strongyloides</taxon>
    </lineage>
</organism>